<evidence type="ECO:0000313" key="2">
    <source>
        <dbReference type="EMBL" id="CAE8642345.1"/>
    </source>
</evidence>
<feature type="non-terminal residue" evidence="2">
    <location>
        <position position="1"/>
    </location>
</feature>
<feature type="compositionally biased region" description="Basic and acidic residues" evidence="1">
    <location>
        <begin position="47"/>
        <end position="62"/>
    </location>
</feature>
<keyword evidence="3" id="KW-1185">Reference proteome</keyword>
<reference evidence="2" key="1">
    <citation type="submission" date="2021-02" db="EMBL/GenBank/DDBJ databases">
        <authorList>
            <person name="Dougan E. K."/>
            <person name="Rhodes N."/>
            <person name="Thang M."/>
            <person name="Chan C."/>
        </authorList>
    </citation>
    <scope>NUCLEOTIDE SEQUENCE</scope>
</reference>
<organism evidence="2 3">
    <name type="scientific">Polarella glacialis</name>
    <name type="common">Dinoflagellate</name>
    <dbReference type="NCBI Taxonomy" id="89957"/>
    <lineage>
        <taxon>Eukaryota</taxon>
        <taxon>Sar</taxon>
        <taxon>Alveolata</taxon>
        <taxon>Dinophyceae</taxon>
        <taxon>Suessiales</taxon>
        <taxon>Suessiaceae</taxon>
        <taxon>Polarella</taxon>
    </lineage>
</organism>
<comment type="caution">
    <text evidence="2">The sequence shown here is derived from an EMBL/GenBank/DDBJ whole genome shotgun (WGS) entry which is preliminary data.</text>
</comment>
<evidence type="ECO:0000313" key="3">
    <source>
        <dbReference type="Proteomes" id="UP000654075"/>
    </source>
</evidence>
<accession>A0A813HY62</accession>
<evidence type="ECO:0000256" key="1">
    <source>
        <dbReference type="SAM" id="MobiDB-lite"/>
    </source>
</evidence>
<name>A0A813HY62_POLGL</name>
<dbReference type="Proteomes" id="UP000654075">
    <property type="component" value="Unassembled WGS sequence"/>
</dbReference>
<sequence>MYARGKRLVIAGTASVALLAVGRTLSFGFEPPEHEQFLPGEPVQPQEAKEGPADVKDDDSRSEGGQGIGTGLFRGRYELSINGSKVLVGGARATVSPSVLTAVANVQLAFIDVLLLSPEASGASRQSFAPDSARSVDGRGGGGAARLVLQGLELAGAHRFLASGYWQ</sequence>
<proteinExistence type="predicted"/>
<protein>
    <submittedName>
        <fullName evidence="2">Uncharacterized protein</fullName>
    </submittedName>
</protein>
<gene>
    <name evidence="2" type="ORF">PGLA1383_LOCUS56848</name>
</gene>
<feature type="region of interest" description="Disordered" evidence="1">
    <location>
        <begin position="31"/>
        <end position="69"/>
    </location>
</feature>
<dbReference type="EMBL" id="CAJNNV010033153">
    <property type="protein sequence ID" value="CAE8642345.1"/>
    <property type="molecule type" value="Genomic_DNA"/>
</dbReference>
<dbReference type="AlphaFoldDB" id="A0A813HY62"/>